<sequence>MTGSNIDILSCPLRGTHLIEANAGTGKTYTITALTVRMLVELDIPIEKILVVTFTKASVADLKTKIYDRLTQLNDALDGKDCTDGFINAYIKEHPEELLKKRIGAAIRDFDMNLICTIHGFCQKMLTENSFGGNIAFGTKLSGDSANLLKRPVQDFWRRRIYPLKPESARLLLGVTPDDIVNFVKKLTDNPSMRIINRPHVEESELEAAERSIKEAFESVKSAFAACDLKSFQAEMADSLNARTYKPENTDAAFNELERFIENDICNFGESSKIEILTSERIEKARKNNKQIPQNPLISAVDRWKEASEHSLGLNRDFRTMIYAEGYDHCAETLENYKMKADSQSYTDLIVRMRDAVMHGQAMKESLRRSCHAVMIDEFQDTDPYQYDIFYETFGTSPAPLFMIGDPKQAIYAFRGADVFTYLKAADNRESRYTLTTNHRSGRGLVNAVNSLFTSQNPFCIDRIGYNPSEARKDISLKDGEDTSSPMIMWHSLQGSKCSVANVADACAYEITRLLNSGAQLTDEKGTRPVRPNDFAVLTQTNSQALTVRDALTKCMVPCVITGAESVFLTTQARQTVQLVAAMVRPYSEKAVRTALATDIFGYDAHGIFNLNDSMEQIFEDFAELSDIMKTKGVAPMFFRAAQKYGMTARLAQSPSGERVLTNFVHIIELAQEYEAEHKASPAQLLLWLTDKVNGASTREDEYLLKMDSDDNAVTITTIHKSKGLEYNIVFTPFLTFSRKSGDEFPKYHDADLNLVFDMKPEGTAKEEAAQENLSESLRLAYVALTRAKAVCYTMFSDVREYYSSPMCYIVCGTTGKGSVEYSTDIVRQFLSDKGEIALLEMPEAPLQVYAARRTPPSGENLAFSGRVKGGWQMNSFSRLVHSASSDRDVDQFAKTETEKAVYYNIFTFPKGAKAGNCLHECMEEIPLNSFTAEHIEDVVKSRLEQYFFDEKFVPAVAQSIETILTRELKSGLRLAGISQDDFVHEMEFSLSAGQFSSAQIAEIFAAEGEELFARAASTLDFNAMEGILTGFADLIFVHDGRFYILDWKSNWLGSTAEEYSQVRMLDEMLNSHYYLQLYIYTLALHMHLKSNMPDYDFDTHMGGGLYIFMRGVEKIGDNGIYFHRPKVGIIEKMERIIRK</sequence>
<feature type="domain" description="UvrD-like helicase C-terminal" evidence="18">
    <location>
        <begin position="454"/>
        <end position="724"/>
    </location>
</feature>
<dbReference type="RefSeq" id="WP_132874109.1">
    <property type="nucleotide sequence ID" value="NZ_SMGG01000005.1"/>
</dbReference>
<protein>
    <recommendedName>
        <fullName evidence="15">RecBCD enzyme subunit RecB</fullName>
        <ecNumber evidence="15">3.1.11.5</ecNumber>
        <ecNumber evidence="15">5.6.2.4</ecNumber>
    </recommendedName>
    <alternativeName>
        <fullName evidence="15">DNA 3'-5' helicase subunit RecB</fullName>
    </alternativeName>
    <alternativeName>
        <fullName evidence="15">Exonuclease V subunit RecB</fullName>
        <shortName evidence="15">ExoV subunit RecB</shortName>
    </alternativeName>
    <alternativeName>
        <fullName evidence="15">Helicase/nuclease RecBCD subunit RecB</fullName>
    </alternativeName>
</protein>
<dbReference type="GO" id="GO:0000724">
    <property type="term" value="P:double-strand break repair via homologous recombination"/>
    <property type="evidence" value="ECO:0007669"/>
    <property type="project" value="UniProtKB-UniRule"/>
</dbReference>
<feature type="binding site" evidence="15">
    <location>
        <position position="1034"/>
    </location>
    <ligand>
        <name>Mg(2+)</name>
        <dbReference type="ChEBI" id="CHEBI:18420"/>
    </ligand>
</feature>
<keyword evidence="2 15" id="KW-0479">Metal-binding</keyword>
<feature type="binding site" evidence="15">
    <location>
        <position position="1047"/>
    </location>
    <ligand>
        <name>Mg(2+)</name>
        <dbReference type="ChEBI" id="CHEBI:18420"/>
    </ligand>
</feature>
<keyword evidence="12 15" id="KW-0413">Isomerase</keyword>
<evidence type="ECO:0000256" key="15">
    <source>
        <dbReference type="HAMAP-Rule" id="MF_01485"/>
    </source>
</evidence>
<comment type="cofactor">
    <cofactor evidence="15">
        <name>Mg(2+)</name>
        <dbReference type="ChEBI" id="CHEBI:18420"/>
    </cofactor>
    <text evidence="15">Binds 1 Mg(2+) ion per subunit.</text>
</comment>
<evidence type="ECO:0000313" key="20">
    <source>
        <dbReference type="Proteomes" id="UP000294614"/>
    </source>
</evidence>
<dbReference type="EMBL" id="SMGG01000005">
    <property type="protein sequence ID" value="TCK59960.1"/>
    <property type="molecule type" value="Genomic_DNA"/>
</dbReference>
<feature type="region of interest" description="DNA-binding and helicase activity, interacts with RecC" evidence="15">
    <location>
        <begin position="1"/>
        <end position="832"/>
    </location>
</feature>
<keyword evidence="4 15" id="KW-0227">DNA damage</keyword>
<comment type="miscellaneous">
    <text evidence="15">In the RecBCD complex, RecB has a slow 3'-5' helicase, an exonuclease activity and loads RecA onto ssDNA, RecD has a fast 5'-3' helicase activity, while RecC stimulates the ATPase and processivity of the RecB helicase and contributes to recognition of the Chi site.</text>
</comment>
<keyword evidence="8 15" id="KW-0067">ATP-binding</keyword>
<dbReference type="SUPFAM" id="SSF52540">
    <property type="entry name" value="P-loop containing nucleoside triphosphate hydrolases"/>
    <property type="match status" value="1"/>
</dbReference>
<comment type="subunit">
    <text evidence="15">Heterotrimer of RecB, RecC and RecD. All subunits contribute to DNA-binding. Interacts with RecA.</text>
</comment>
<keyword evidence="10 15" id="KW-0238">DNA-binding</keyword>
<dbReference type="GO" id="GO:0043138">
    <property type="term" value="F:3'-5' DNA helicase activity"/>
    <property type="evidence" value="ECO:0007669"/>
    <property type="project" value="UniProtKB-UniRule"/>
</dbReference>
<keyword evidence="5 15" id="KW-0378">Hydrolase</keyword>
<dbReference type="GO" id="GO:0005829">
    <property type="term" value="C:cytosol"/>
    <property type="evidence" value="ECO:0007669"/>
    <property type="project" value="TreeGrafter"/>
</dbReference>
<comment type="function">
    <text evidence="15">A helicase/nuclease that prepares dsDNA breaks (DSB) for recombinational DNA repair. Binds to DSBs and unwinds DNA via a highly rapid and processive ATP-dependent bidirectional helicase activity. Unwinds dsDNA until it encounters a Chi (crossover hotspot instigator) sequence from the 3' direction. Cuts ssDNA a few nucleotides 3' to the Chi site. The properties and activities of the enzyme are changed at Chi. The Chi-altered holoenzyme produces a long 3'-ssDNA overhang and facilitates RecA-binding to the ssDNA for homologous DNA recombination and repair. Holoenzyme degrades any linearized DNA that is unable to undergo homologous recombination. In the holoenzyme this subunit contributes ATPase, 3'-5' helicase, exonuclease activity and loads RecA onto ssDNA.</text>
</comment>
<dbReference type="GO" id="GO:0008854">
    <property type="term" value="F:exodeoxyribonuclease V activity"/>
    <property type="evidence" value="ECO:0007669"/>
    <property type="project" value="UniProtKB-EC"/>
</dbReference>
<comment type="domain">
    <text evidence="15">The N-terminal DNA-binding domain is a ssDNA-dependent ATPase and has ATP-dependent 3'-5' helicase function. This domain interacts with RecC.</text>
</comment>
<dbReference type="Gene3D" id="1.10.486.10">
    <property type="entry name" value="PCRA, domain 4"/>
    <property type="match status" value="1"/>
</dbReference>
<dbReference type="Pfam" id="PF12705">
    <property type="entry name" value="PDDEXK_1"/>
    <property type="match status" value="1"/>
</dbReference>
<evidence type="ECO:0000256" key="5">
    <source>
        <dbReference type="ARBA" id="ARBA00022801"/>
    </source>
</evidence>
<dbReference type="EC" id="5.6.2.4" evidence="15"/>
<keyword evidence="3 15" id="KW-0547">Nucleotide-binding</keyword>
<evidence type="ECO:0000256" key="3">
    <source>
        <dbReference type="ARBA" id="ARBA00022741"/>
    </source>
</evidence>
<comment type="catalytic activity">
    <reaction evidence="13 15">
        <text>Couples ATP hydrolysis with the unwinding of duplex DNA by translocating in the 3'-5' direction.</text>
        <dbReference type="EC" id="5.6.2.4"/>
    </reaction>
</comment>
<dbReference type="SUPFAM" id="SSF52980">
    <property type="entry name" value="Restriction endonuclease-like"/>
    <property type="match status" value="1"/>
</dbReference>
<feature type="binding site" evidence="15">
    <location>
        <position position="920"/>
    </location>
    <ligand>
        <name>Mg(2+)</name>
        <dbReference type="ChEBI" id="CHEBI:18420"/>
    </ligand>
</feature>
<dbReference type="NCBIfam" id="TIGR00609">
    <property type="entry name" value="recB"/>
    <property type="match status" value="1"/>
</dbReference>
<dbReference type="InterPro" id="IPR014017">
    <property type="entry name" value="DNA_helicase_UvrD-like_C"/>
</dbReference>
<dbReference type="PANTHER" id="PTHR11070">
    <property type="entry name" value="UVRD / RECB / PCRA DNA HELICASE FAMILY MEMBER"/>
    <property type="match status" value="1"/>
</dbReference>
<dbReference type="AlphaFoldDB" id="A0A4R1K7E6"/>
<name>A0A4R1K7E6_9BACT</name>
<dbReference type="Pfam" id="PF13361">
    <property type="entry name" value="UvrD_C"/>
    <property type="match status" value="1"/>
</dbReference>
<keyword evidence="7 15" id="KW-0269">Exonuclease</keyword>
<keyword evidence="11 15" id="KW-0234">DNA repair</keyword>
<keyword evidence="1 15" id="KW-0540">Nuclease</keyword>
<comment type="catalytic activity">
    <reaction evidence="15">
        <text>Exonucleolytic cleavage (in the presence of ATP) in either 5'- to 3'- or 3'- to 5'-direction to yield 5'-phosphooligonucleotides.</text>
        <dbReference type="EC" id="3.1.11.5"/>
    </reaction>
</comment>
<dbReference type="Gene3D" id="3.40.50.300">
    <property type="entry name" value="P-loop containing nucleotide triphosphate hydrolases"/>
    <property type="match status" value="2"/>
</dbReference>
<keyword evidence="20" id="KW-1185">Reference proteome</keyword>
<dbReference type="Gene3D" id="1.10.3170.10">
    <property type="entry name" value="Recbcd, chain B, domain 2"/>
    <property type="match status" value="1"/>
</dbReference>
<evidence type="ECO:0000256" key="12">
    <source>
        <dbReference type="ARBA" id="ARBA00023235"/>
    </source>
</evidence>
<dbReference type="InterPro" id="IPR038726">
    <property type="entry name" value="PDDEXK_AddAB-type"/>
</dbReference>
<evidence type="ECO:0000256" key="16">
    <source>
        <dbReference type="PROSITE-ProRule" id="PRU00560"/>
    </source>
</evidence>
<dbReference type="OrthoDB" id="9810135at2"/>
<feature type="binding site" evidence="16">
    <location>
        <begin position="21"/>
        <end position="28"/>
    </location>
    <ligand>
        <name>ATP</name>
        <dbReference type="ChEBI" id="CHEBI:30616"/>
    </ligand>
</feature>
<dbReference type="PROSITE" id="PS51217">
    <property type="entry name" value="UVRD_HELICASE_CTER"/>
    <property type="match status" value="1"/>
</dbReference>
<comment type="domain">
    <text evidence="15">The C-terminal domain has nuclease activity and interacts with RecD. It interacts with RecA, facilitating its loading onto ssDNA.</text>
</comment>
<keyword evidence="9 15" id="KW-0460">Magnesium</keyword>
<reference evidence="19 20" key="1">
    <citation type="submission" date="2019-03" db="EMBL/GenBank/DDBJ databases">
        <title>Genomic Encyclopedia of Type Strains, Phase IV (KMG-IV): sequencing the most valuable type-strain genomes for metagenomic binning, comparative biology and taxonomic classification.</title>
        <authorList>
            <person name="Goeker M."/>
        </authorList>
    </citation>
    <scope>NUCLEOTIDE SEQUENCE [LARGE SCALE GENOMIC DNA]</scope>
    <source>
        <strain evidence="19 20">DSM 24984</strain>
    </source>
</reference>
<comment type="caution">
    <text evidence="19">The sequence shown here is derived from an EMBL/GenBank/DDBJ whole genome shotgun (WGS) entry which is preliminary data.</text>
</comment>
<dbReference type="InterPro" id="IPR004586">
    <property type="entry name" value="RecB"/>
</dbReference>
<accession>A0A4R1K7E6</accession>
<feature type="domain" description="UvrD-like helicase ATP-binding" evidence="17">
    <location>
        <begin position="1"/>
        <end position="442"/>
    </location>
</feature>
<evidence type="ECO:0000256" key="11">
    <source>
        <dbReference type="ARBA" id="ARBA00023204"/>
    </source>
</evidence>
<evidence type="ECO:0000256" key="8">
    <source>
        <dbReference type="ARBA" id="ARBA00022840"/>
    </source>
</evidence>
<organism evidence="19 20">
    <name type="scientific">Seleniivibrio woodruffii</name>
    <dbReference type="NCBI Taxonomy" id="1078050"/>
    <lineage>
        <taxon>Bacteria</taxon>
        <taxon>Pseudomonadati</taxon>
        <taxon>Deferribacterota</taxon>
        <taxon>Deferribacteres</taxon>
        <taxon>Deferribacterales</taxon>
        <taxon>Geovibrionaceae</taxon>
        <taxon>Seleniivibrio</taxon>
    </lineage>
</organism>
<dbReference type="InterPro" id="IPR000212">
    <property type="entry name" value="DNA_helicase_UvrD/REP"/>
</dbReference>
<evidence type="ECO:0000256" key="4">
    <source>
        <dbReference type="ARBA" id="ARBA00022763"/>
    </source>
</evidence>
<proteinExistence type="inferred from homology"/>
<evidence type="ECO:0000259" key="18">
    <source>
        <dbReference type="PROSITE" id="PS51217"/>
    </source>
</evidence>
<feature type="region of interest" description="Nuclease activity, interacts with RecD and RecA" evidence="15">
    <location>
        <begin position="871"/>
        <end position="1140"/>
    </location>
</feature>
<evidence type="ECO:0000256" key="2">
    <source>
        <dbReference type="ARBA" id="ARBA00022723"/>
    </source>
</evidence>
<dbReference type="CDD" id="cd22352">
    <property type="entry name" value="RecB_C-like"/>
    <property type="match status" value="1"/>
</dbReference>
<dbReference type="HAMAP" id="MF_01485">
    <property type="entry name" value="RecB"/>
    <property type="match status" value="1"/>
</dbReference>
<feature type="active site" description="For nuclease activity" evidence="15">
    <location>
        <position position="1047"/>
    </location>
</feature>
<dbReference type="GO" id="GO:0003677">
    <property type="term" value="F:DNA binding"/>
    <property type="evidence" value="ECO:0007669"/>
    <property type="project" value="UniProtKB-UniRule"/>
</dbReference>
<gene>
    <name evidence="15" type="primary">recB</name>
    <name evidence="19" type="ORF">C8D98_2131</name>
</gene>
<evidence type="ECO:0000259" key="17">
    <source>
        <dbReference type="PROSITE" id="PS51198"/>
    </source>
</evidence>
<dbReference type="InterPro" id="IPR014016">
    <property type="entry name" value="UvrD-like_ATP-bd"/>
</dbReference>
<dbReference type="InterPro" id="IPR027417">
    <property type="entry name" value="P-loop_NTPase"/>
</dbReference>
<evidence type="ECO:0000256" key="14">
    <source>
        <dbReference type="ARBA" id="ARBA00048988"/>
    </source>
</evidence>
<evidence type="ECO:0000313" key="19">
    <source>
        <dbReference type="EMBL" id="TCK59960.1"/>
    </source>
</evidence>
<dbReference type="PROSITE" id="PS51198">
    <property type="entry name" value="UVRD_HELICASE_ATP_BIND"/>
    <property type="match status" value="1"/>
</dbReference>
<dbReference type="GO" id="GO:0000287">
    <property type="term" value="F:magnesium ion binding"/>
    <property type="evidence" value="ECO:0007669"/>
    <property type="project" value="UniProtKB-UniRule"/>
</dbReference>
<evidence type="ECO:0000256" key="10">
    <source>
        <dbReference type="ARBA" id="ARBA00023125"/>
    </source>
</evidence>
<dbReference type="GO" id="GO:0005524">
    <property type="term" value="F:ATP binding"/>
    <property type="evidence" value="ECO:0007669"/>
    <property type="project" value="UniProtKB-UniRule"/>
</dbReference>
<evidence type="ECO:0000256" key="6">
    <source>
        <dbReference type="ARBA" id="ARBA00022806"/>
    </source>
</evidence>
<evidence type="ECO:0000256" key="13">
    <source>
        <dbReference type="ARBA" id="ARBA00034617"/>
    </source>
</evidence>
<dbReference type="GO" id="GO:0016887">
    <property type="term" value="F:ATP hydrolysis activity"/>
    <property type="evidence" value="ECO:0007669"/>
    <property type="project" value="RHEA"/>
</dbReference>
<comment type="similarity">
    <text evidence="15">Belongs to the helicase family. UvrD subfamily.</text>
</comment>
<evidence type="ECO:0000256" key="9">
    <source>
        <dbReference type="ARBA" id="ARBA00022842"/>
    </source>
</evidence>
<dbReference type="InterPro" id="IPR011335">
    <property type="entry name" value="Restrct_endonuc-II-like"/>
</dbReference>
<dbReference type="Proteomes" id="UP000294614">
    <property type="component" value="Unassembled WGS sequence"/>
</dbReference>
<evidence type="ECO:0000256" key="7">
    <source>
        <dbReference type="ARBA" id="ARBA00022839"/>
    </source>
</evidence>
<dbReference type="Pfam" id="PF00580">
    <property type="entry name" value="UvrD-helicase"/>
    <property type="match status" value="1"/>
</dbReference>
<evidence type="ECO:0000256" key="1">
    <source>
        <dbReference type="ARBA" id="ARBA00022722"/>
    </source>
</evidence>
<dbReference type="GO" id="GO:0009338">
    <property type="term" value="C:exodeoxyribonuclease V complex"/>
    <property type="evidence" value="ECO:0007669"/>
    <property type="project" value="TreeGrafter"/>
</dbReference>
<dbReference type="Gene3D" id="3.90.320.10">
    <property type="match status" value="1"/>
</dbReference>
<dbReference type="InterPro" id="IPR011604">
    <property type="entry name" value="PDDEXK-like_dom_sf"/>
</dbReference>
<comment type="catalytic activity">
    <reaction evidence="14 15">
        <text>ATP + H2O = ADP + phosphate + H(+)</text>
        <dbReference type="Rhea" id="RHEA:13065"/>
        <dbReference type="ChEBI" id="CHEBI:15377"/>
        <dbReference type="ChEBI" id="CHEBI:15378"/>
        <dbReference type="ChEBI" id="CHEBI:30616"/>
        <dbReference type="ChEBI" id="CHEBI:43474"/>
        <dbReference type="ChEBI" id="CHEBI:456216"/>
        <dbReference type="EC" id="5.6.2.4"/>
    </reaction>
</comment>
<dbReference type="EC" id="3.1.11.5" evidence="15"/>
<dbReference type="PANTHER" id="PTHR11070:SF23">
    <property type="entry name" value="RECBCD ENZYME SUBUNIT RECB"/>
    <property type="match status" value="1"/>
</dbReference>
<keyword evidence="6 15" id="KW-0347">Helicase</keyword>